<comment type="caution">
    <text evidence="2">The sequence shown here is derived from an EMBL/GenBank/DDBJ whole genome shotgun (WGS) entry which is preliminary data.</text>
</comment>
<name>A0A5B2VL60_9BACT</name>
<reference evidence="2 3" key="1">
    <citation type="submission" date="2019-09" db="EMBL/GenBank/DDBJ databases">
        <title>Chitinophaga ginsengihumi sp. nov., isolated from soil of ginseng rhizosphere.</title>
        <authorList>
            <person name="Lee J."/>
        </authorList>
    </citation>
    <scope>NUCLEOTIDE SEQUENCE [LARGE SCALE GENOMIC DNA]</scope>
    <source>
        <strain evidence="2 3">BN140078</strain>
    </source>
</reference>
<dbReference type="AlphaFoldDB" id="A0A5B2VL60"/>
<accession>A0A5B2VL60</accession>
<dbReference type="Pfam" id="PF00027">
    <property type="entry name" value="cNMP_binding"/>
    <property type="match status" value="1"/>
</dbReference>
<dbReference type="InterPro" id="IPR018490">
    <property type="entry name" value="cNMP-bd_dom_sf"/>
</dbReference>
<proteinExistence type="predicted"/>
<evidence type="ECO:0000313" key="3">
    <source>
        <dbReference type="Proteomes" id="UP000324611"/>
    </source>
</evidence>
<gene>
    <name evidence="2" type="ORF">F0L74_26965</name>
</gene>
<feature type="domain" description="Cyclic nucleotide-binding" evidence="1">
    <location>
        <begin position="30"/>
        <end position="116"/>
    </location>
</feature>
<keyword evidence="3" id="KW-1185">Reference proteome</keyword>
<dbReference type="InterPro" id="IPR000595">
    <property type="entry name" value="cNMP-bd_dom"/>
</dbReference>
<dbReference type="Gene3D" id="2.60.120.10">
    <property type="entry name" value="Jelly Rolls"/>
    <property type="match status" value="1"/>
</dbReference>
<sequence>MHATIIQEFKKHIQLTVEEEALITASFRYKKVRRNQVLVQPPDIALYEHFVISGCLVEYYLDDNGTQHTLSFAPQGWWMTDLRSFLMKQESRYFVETVEDSELLIVTREQYDELLRKIPLLNNYFRILYQNAIIGQEERLLNVLSTKVDERYLRFLKKYPQLENRLPQYLIASYLGVTPEFFSRVKSKISR</sequence>
<evidence type="ECO:0000313" key="2">
    <source>
        <dbReference type="EMBL" id="KAA2239831.1"/>
    </source>
</evidence>
<dbReference type="CDD" id="cd00038">
    <property type="entry name" value="CAP_ED"/>
    <property type="match status" value="1"/>
</dbReference>
<dbReference type="RefSeq" id="WP_149841008.1">
    <property type="nucleotide sequence ID" value="NZ_VUOC01000004.1"/>
</dbReference>
<dbReference type="Proteomes" id="UP000324611">
    <property type="component" value="Unassembled WGS sequence"/>
</dbReference>
<dbReference type="InterPro" id="IPR014710">
    <property type="entry name" value="RmlC-like_jellyroll"/>
</dbReference>
<reference evidence="2 3" key="2">
    <citation type="submission" date="2019-09" db="EMBL/GenBank/DDBJ databases">
        <authorList>
            <person name="Jin C."/>
        </authorList>
    </citation>
    <scope>NUCLEOTIDE SEQUENCE [LARGE SCALE GENOMIC DNA]</scope>
    <source>
        <strain evidence="2 3">BN140078</strain>
    </source>
</reference>
<organism evidence="2 3">
    <name type="scientific">Chitinophaga agrisoli</name>
    <dbReference type="NCBI Taxonomy" id="2607653"/>
    <lineage>
        <taxon>Bacteria</taxon>
        <taxon>Pseudomonadati</taxon>
        <taxon>Bacteroidota</taxon>
        <taxon>Chitinophagia</taxon>
        <taxon>Chitinophagales</taxon>
        <taxon>Chitinophagaceae</taxon>
        <taxon>Chitinophaga</taxon>
    </lineage>
</organism>
<dbReference type="EMBL" id="VUOC01000004">
    <property type="protein sequence ID" value="KAA2239831.1"/>
    <property type="molecule type" value="Genomic_DNA"/>
</dbReference>
<protein>
    <submittedName>
        <fullName evidence="2">Crp/Fnr family transcriptional regulator</fullName>
    </submittedName>
</protein>
<dbReference type="SUPFAM" id="SSF51206">
    <property type="entry name" value="cAMP-binding domain-like"/>
    <property type="match status" value="1"/>
</dbReference>
<evidence type="ECO:0000259" key="1">
    <source>
        <dbReference type="Pfam" id="PF00027"/>
    </source>
</evidence>